<protein>
    <recommendedName>
        <fullName evidence="4">Glycoside hydrolase family 2 immunoglobulin-like beta-sandwich domain-containing protein</fullName>
    </recommendedName>
</protein>
<dbReference type="SUPFAM" id="SSF49785">
    <property type="entry name" value="Galactose-binding domain-like"/>
    <property type="match status" value="2"/>
</dbReference>
<dbReference type="PANTHER" id="PTHR42732">
    <property type="entry name" value="BETA-GALACTOSIDASE"/>
    <property type="match status" value="1"/>
</dbReference>
<feature type="domain" description="Glycoside hydrolase family 2 immunoglobulin-like beta-sandwich" evidence="4">
    <location>
        <begin position="217"/>
        <end position="321"/>
    </location>
</feature>
<dbReference type="InterPro" id="IPR013783">
    <property type="entry name" value="Ig-like_fold"/>
</dbReference>
<keyword evidence="3" id="KW-0326">Glycosidase</keyword>
<dbReference type="EMBL" id="JACHVA010000036">
    <property type="protein sequence ID" value="MBC2600794.1"/>
    <property type="molecule type" value="Genomic_DNA"/>
</dbReference>
<dbReference type="PANTHER" id="PTHR42732:SF1">
    <property type="entry name" value="BETA-MANNOSIDASE"/>
    <property type="match status" value="1"/>
</dbReference>
<organism evidence="5 6">
    <name type="scientific">Puniceicoccus vermicola</name>
    <dbReference type="NCBI Taxonomy" id="388746"/>
    <lineage>
        <taxon>Bacteria</taxon>
        <taxon>Pseudomonadati</taxon>
        <taxon>Verrucomicrobiota</taxon>
        <taxon>Opitutia</taxon>
        <taxon>Puniceicoccales</taxon>
        <taxon>Puniceicoccaceae</taxon>
        <taxon>Puniceicoccus</taxon>
    </lineage>
</organism>
<keyword evidence="2" id="KW-0378">Hydrolase</keyword>
<dbReference type="Gene3D" id="2.60.120.260">
    <property type="entry name" value="Galactose-binding domain-like"/>
    <property type="match status" value="2"/>
</dbReference>
<sequence length="1391" mass="157088">MMKVQHLFVPLPSLLLAVYTFIPSSMCGNESSKTGGDSGQFVLNGPWQIQPASDFPAMPSEEDWAELPHLSPNQSYDWRYLRIPNKPASWKDQNNGNVDAVWWRTQFELPETWKDQRVLIDLKNIQGDSILYCNGQRVTELLRPGGEVELTGFANIGKNNELLLYNTRDYQGISRGFEEDLLRYYARKERREIPMRRWGLGISNPITVEKLPTPAAVTDVFPICSWRNKNIELEIEIDATDNLDGAKLDAIIQDADGREVLRFESQSLTLKSGRQTITLEKTWPNPTGWQLDAPYLYTVQVSISRGDDNLDETEPQPFGFREFWADGKKLYINGINTRLRTSSSVGGGKSAETLAFYQLMGYNFIYIQPNPTGWWQDWKESRSYAESTLTFADEQGIGLSLPIPGIDHFREKLLSDPALREVYFREQEAFIKRYRGHPSVLFWTLGMNMMNPKDAIHPTEMGRRSDYQHPLSEAMELVSEAAKEIDPNTLVYSHADGNQLDMSTSNLYPNFLPLQEQDDWPMYWAESGNMPFCAVELGNPITANFIKGQQVYLPEFMAMFLGDEVYDREKIESIEQIGALPNGRWAVSGHNYIPLYQDLYWDFQDLILGNKNRAWRTYSLTALGYHWDYTIGFGNPPGFRPGIDKPFTRYEKYFTEIPTEVPEWVNENFYIHRKGQQPLLTYIAGFPTHTDRSHAFYSGNKIKKQIAFVWDGPGENNLSVEWKAVNSTGDVIDEGDLEVHLQAGDVLLEPFSFRAPTVEERESLTIQLTVQKEGKLISEDEIQIEVFPPFAPKSLKRNIVVFDPEGMSLPWIQSLAPKAQSWEPNQSLAGVDLLVLGRESLKDLKALPYSAEDIRSGLNVLILQQMPEDWETLGLNSIEVGTRILEPRNLNRPGVTALTGTDLSTWSGDADLLPENKPARSYDTRRAPRVNNKHVVAPVMLEIPQRVGFTPLIAGEFDMNYSPLLRFSDGKGQVLFSSLALTHRVGSDPAPTLLANFLLEDTSDHTTEAVTFLGQTQEKEAFSALGLAIQEDSDTPLVIAASDCGLSREKIESMIRDGKRLIYFRAPSSLLAEFGYQIEETELYKVQDSAKLQEMGFGPNLLRWRSPLKTSLFSQYSQPTGASVLGDGLLLQQDRENGSVLFAQWLPEQFDDAEPYSSQVAAQRLRQLTSQLLTEEGASPAPSFAQRVTTMKSGPQFKWISYWHILGPIPTNGKGEAALKPSYPGEEAALAGDTNPNFQYQQSDGNQIDFRKTTLADENGFVNIGSAVNQFDGYLAYATTVVESEEARAAILKLGADYWADVYLNGKQIYHFVNRKGSPRANTQSVKILLQPGENVITVKVVSGSKGFGFWASLSEGNIDELKAEQDEQEEQTKLYSPLPKPFDPYEYHYW</sequence>
<dbReference type="InterPro" id="IPR008979">
    <property type="entry name" value="Galactose-bd-like_sf"/>
</dbReference>
<proteinExistence type="inferred from homology"/>
<keyword evidence="6" id="KW-1185">Reference proteome</keyword>
<evidence type="ECO:0000259" key="4">
    <source>
        <dbReference type="Pfam" id="PF00703"/>
    </source>
</evidence>
<dbReference type="Gene3D" id="2.60.40.10">
    <property type="entry name" value="Immunoglobulins"/>
    <property type="match status" value="1"/>
</dbReference>
<dbReference type="Pfam" id="PF00703">
    <property type="entry name" value="Glyco_hydro_2"/>
    <property type="match status" value="1"/>
</dbReference>
<comment type="caution">
    <text evidence="5">The sequence shown here is derived from an EMBL/GenBank/DDBJ whole genome shotgun (WGS) entry which is preliminary data.</text>
</comment>
<evidence type="ECO:0000313" key="5">
    <source>
        <dbReference type="EMBL" id="MBC2600794.1"/>
    </source>
</evidence>
<dbReference type="SUPFAM" id="SSF51445">
    <property type="entry name" value="(Trans)glycosidases"/>
    <property type="match status" value="1"/>
</dbReference>
<dbReference type="GO" id="GO:0004553">
    <property type="term" value="F:hydrolase activity, hydrolyzing O-glycosyl compounds"/>
    <property type="evidence" value="ECO:0007669"/>
    <property type="project" value="InterPro"/>
</dbReference>
<evidence type="ECO:0000313" key="6">
    <source>
        <dbReference type="Proteomes" id="UP000525652"/>
    </source>
</evidence>
<accession>A0A7X1AVR9</accession>
<dbReference type="InterPro" id="IPR036156">
    <property type="entry name" value="Beta-gal/glucu_dom_sf"/>
</dbReference>
<gene>
    <name evidence="5" type="ORF">H5P30_03250</name>
</gene>
<dbReference type="GO" id="GO:0005975">
    <property type="term" value="P:carbohydrate metabolic process"/>
    <property type="evidence" value="ECO:0007669"/>
    <property type="project" value="InterPro"/>
</dbReference>
<comment type="similarity">
    <text evidence="1">Belongs to the glycosyl hydrolase 2 family.</text>
</comment>
<dbReference type="InterPro" id="IPR051913">
    <property type="entry name" value="GH2_Domain-Containing"/>
</dbReference>
<evidence type="ECO:0000256" key="3">
    <source>
        <dbReference type="ARBA" id="ARBA00023295"/>
    </source>
</evidence>
<dbReference type="InterPro" id="IPR017853">
    <property type="entry name" value="GH"/>
</dbReference>
<name>A0A7X1AVR9_9BACT</name>
<dbReference type="Proteomes" id="UP000525652">
    <property type="component" value="Unassembled WGS sequence"/>
</dbReference>
<dbReference type="InterPro" id="IPR006102">
    <property type="entry name" value="Ig-like_GH2"/>
</dbReference>
<evidence type="ECO:0000256" key="1">
    <source>
        <dbReference type="ARBA" id="ARBA00007401"/>
    </source>
</evidence>
<reference evidence="5 6" key="1">
    <citation type="submission" date="2020-07" db="EMBL/GenBank/DDBJ databases">
        <authorList>
            <person name="Feng X."/>
        </authorList>
    </citation>
    <scope>NUCLEOTIDE SEQUENCE [LARGE SCALE GENOMIC DNA]</scope>
    <source>
        <strain evidence="5 6">JCM14086</strain>
    </source>
</reference>
<dbReference type="RefSeq" id="WP_354586561.1">
    <property type="nucleotide sequence ID" value="NZ_JBEPNX010000001.1"/>
</dbReference>
<dbReference type="Gene3D" id="3.20.20.80">
    <property type="entry name" value="Glycosidases"/>
    <property type="match status" value="1"/>
</dbReference>
<evidence type="ECO:0000256" key="2">
    <source>
        <dbReference type="ARBA" id="ARBA00022801"/>
    </source>
</evidence>
<dbReference type="SUPFAM" id="SSF49303">
    <property type="entry name" value="beta-Galactosidase/glucuronidase domain"/>
    <property type="match status" value="1"/>
</dbReference>